<dbReference type="InterPro" id="IPR003313">
    <property type="entry name" value="AraC-bd"/>
</dbReference>
<dbReference type="InterPro" id="IPR020449">
    <property type="entry name" value="Tscrpt_reg_AraC-type_HTH"/>
</dbReference>
<dbReference type="GO" id="GO:0003700">
    <property type="term" value="F:DNA-binding transcription factor activity"/>
    <property type="evidence" value="ECO:0007669"/>
    <property type="project" value="InterPro"/>
</dbReference>
<dbReference type="SUPFAM" id="SSF46689">
    <property type="entry name" value="Homeodomain-like"/>
    <property type="match status" value="1"/>
</dbReference>
<evidence type="ECO:0000313" key="8">
    <source>
        <dbReference type="Proteomes" id="UP000397656"/>
    </source>
</evidence>
<dbReference type="InterPro" id="IPR009057">
    <property type="entry name" value="Homeodomain-like_sf"/>
</dbReference>
<dbReference type="InterPro" id="IPR014710">
    <property type="entry name" value="RmlC-like_jellyroll"/>
</dbReference>
<dbReference type="EMBL" id="CP062804">
    <property type="protein sequence ID" value="QOT78714.1"/>
    <property type="molecule type" value="Genomic_DNA"/>
</dbReference>
<evidence type="ECO:0000313" key="7">
    <source>
        <dbReference type="EMBL" id="QOT78714.1"/>
    </source>
</evidence>
<keyword evidence="2" id="KW-0805">Transcription regulation</keyword>
<evidence type="ECO:0000259" key="6">
    <source>
        <dbReference type="PROSITE" id="PS01124"/>
    </source>
</evidence>
<accession>A0A643FZ70</accession>
<dbReference type="PROSITE" id="PS01124">
    <property type="entry name" value="HTH_ARAC_FAMILY_2"/>
    <property type="match status" value="1"/>
</dbReference>
<evidence type="ECO:0000256" key="3">
    <source>
        <dbReference type="ARBA" id="ARBA00023125"/>
    </source>
</evidence>
<evidence type="ECO:0000256" key="4">
    <source>
        <dbReference type="ARBA" id="ARBA00023159"/>
    </source>
</evidence>
<dbReference type="InterPro" id="IPR018060">
    <property type="entry name" value="HTH_AraC"/>
</dbReference>
<name>A0A643FZ70_9BURK</name>
<dbReference type="PROSITE" id="PS00041">
    <property type="entry name" value="HTH_ARAC_FAMILY_1"/>
    <property type="match status" value="1"/>
</dbReference>
<dbReference type="InterPro" id="IPR018062">
    <property type="entry name" value="HTH_AraC-typ_CS"/>
</dbReference>
<dbReference type="PRINTS" id="PR00032">
    <property type="entry name" value="HTHARAC"/>
</dbReference>
<dbReference type="CDD" id="cd06124">
    <property type="entry name" value="cupin_NimR-like_N"/>
    <property type="match status" value="1"/>
</dbReference>
<dbReference type="FunFam" id="1.10.10.60:FF:000132">
    <property type="entry name" value="AraC family transcriptional regulator"/>
    <property type="match status" value="1"/>
</dbReference>
<organism evidence="7 8">
    <name type="scientific">Cupriavidus basilensis</name>
    <dbReference type="NCBI Taxonomy" id="68895"/>
    <lineage>
        <taxon>Bacteria</taxon>
        <taxon>Pseudomonadati</taxon>
        <taxon>Pseudomonadota</taxon>
        <taxon>Betaproteobacteria</taxon>
        <taxon>Burkholderiales</taxon>
        <taxon>Burkholderiaceae</taxon>
        <taxon>Cupriavidus</taxon>
    </lineage>
</organism>
<dbReference type="PANTHER" id="PTHR11019">
    <property type="entry name" value="HTH-TYPE TRANSCRIPTIONAL REGULATOR NIMR"/>
    <property type="match status" value="1"/>
</dbReference>
<keyword evidence="3" id="KW-0238">DNA-binding</keyword>
<dbReference type="GO" id="GO:0043565">
    <property type="term" value="F:sequence-specific DNA binding"/>
    <property type="evidence" value="ECO:0007669"/>
    <property type="project" value="InterPro"/>
</dbReference>
<dbReference type="InterPro" id="IPR011051">
    <property type="entry name" value="RmlC_Cupin_sf"/>
</dbReference>
<evidence type="ECO:0000256" key="5">
    <source>
        <dbReference type="ARBA" id="ARBA00023163"/>
    </source>
</evidence>
<dbReference type="Gene3D" id="2.60.120.10">
    <property type="entry name" value="Jelly Rolls"/>
    <property type="match status" value="1"/>
</dbReference>
<dbReference type="Pfam" id="PF12833">
    <property type="entry name" value="HTH_18"/>
    <property type="match status" value="1"/>
</dbReference>
<evidence type="ECO:0000256" key="2">
    <source>
        <dbReference type="ARBA" id="ARBA00023015"/>
    </source>
</evidence>
<dbReference type="SUPFAM" id="SSF51182">
    <property type="entry name" value="RmlC-like cupins"/>
    <property type="match status" value="1"/>
</dbReference>
<evidence type="ECO:0000256" key="1">
    <source>
        <dbReference type="ARBA" id="ARBA00022491"/>
    </source>
</evidence>
<dbReference type="SMART" id="SM00342">
    <property type="entry name" value="HTH_ARAC"/>
    <property type="match status" value="1"/>
</dbReference>
<protein>
    <submittedName>
        <fullName evidence="7">Helix-turn-helix transcriptional regulator</fullName>
    </submittedName>
</protein>
<keyword evidence="1" id="KW-0678">Repressor</keyword>
<keyword evidence="5" id="KW-0804">Transcription</keyword>
<proteinExistence type="predicted"/>
<dbReference type="RefSeq" id="WP_150984529.1">
    <property type="nucleotide sequence ID" value="NZ_CP062804.1"/>
</dbReference>
<dbReference type="Gene3D" id="1.10.10.60">
    <property type="entry name" value="Homeodomain-like"/>
    <property type="match status" value="2"/>
</dbReference>
<gene>
    <name evidence="7" type="ORF">F7R26_028280</name>
</gene>
<sequence>MRNVRIDDYDHVPRPVVAIGTDYPEGYRLPRHAHRRAQLLYGATGVMHVATHDGNWIVPPQRAVWIPPGMAHEVTMLGVSTRSLYIEPGAVPGPGDTCQVVGISALMRQLLIGAVEMPAHYDPDGRDGALVALLLHEIAGMTALPLHIPLPRDARLAPLCQAFLRQPDTHDSPQRWALALHMSSRTFSRFFREQTGMAFSAWRQRACVVLALSRLTAGDGVTRIALDFGYDSPAAFSTMFRRVLGHAPTEYLRQGMASPRAAGAPLAAALPPAGMPAEALARI</sequence>
<dbReference type="PANTHER" id="PTHR11019:SF159">
    <property type="entry name" value="TRANSCRIPTIONAL REGULATOR-RELATED"/>
    <property type="match status" value="1"/>
</dbReference>
<dbReference type="Pfam" id="PF02311">
    <property type="entry name" value="AraC_binding"/>
    <property type="match status" value="1"/>
</dbReference>
<dbReference type="Proteomes" id="UP000397656">
    <property type="component" value="Chromosome 2"/>
</dbReference>
<dbReference type="GeneID" id="98404850"/>
<keyword evidence="4" id="KW-0010">Activator</keyword>
<feature type="domain" description="HTH araC/xylS-type" evidence="6">
    <location>
        <begin position="177"/>
        <end position="254"/>
    </location>
</feature>
<dbReference type="AlphaFoldDB" id="A0A643FZ70"/>
<reference evidence="7 8" key="1">
    <citation type="submission" date="2020-10" db="EMBL/GenBank/DDBJ databases">
        <title>Complete genome sequence of Cupriavidus basilensis CCUG 49340T.</title>
        <authorList>
            <person name="Salva-Serra F."/>
            <person name="Donoso R.A."/>
            <person name="Cho K.H."/>
            <person name="Yoo J.A."/>
            <person name="Lee K."/>
            <person name="Yoon S.-H."/>
            <person name="Perez-Pantoja D."/>
            <person name="Moore E.R.B."/>
        </authorList>
    </citation>
    <scope>NUCLEOTIDE SEQUENCE [LARGE SCALE GENOMIC DNA]</scope>
    <source>
        <strain evidence="8">CCUG 49340</strain>
    </source>
</reference>